<dbReference type="EMBL" id="CALNXJ010000044">
    <property type="protein sequence ID" value="CAH3148448.1"/>
    <property type="molecule type" value="Genomic_DNA"/>
</dbReference>
<evidence type="ECO:0000313" key="1">
    <source>
        <dbReference type="EMBL" id="CAH3148448.1"/>
    </source>
</evidence>
<dbReference type="Pfam" id="PF17818">
    <property type="entry name" value="KCT2"/>
    <property type="match status" value="1"/>
</dbReference>
<evidence type="ECO:0000313" key="2">
    <source>
        <dbReference type="Proteomes" id="UP001159428"/>
    </source>
</evidence>
<keyword evidence="2" id="KW-1185">Reference proteome</keyword>
<proteinExistence type="predicted"/>
<sequence length="56" mass="6426">MVFVAYALYHNRQKIIAIIIEGKSDGSSRRRGYRKLETNVEEAMPSLKSANSTYVY</sequence>
<name>A0AAU9XHK1_9CNID</name>
<accession>A0AAU9XHK1</accession>
<protein>
    <submittedName>
        <fullName evidence="1">Uncharacterized protein</fullName>
    </submittedName>
</protein>
<dbReference type="AlphaFoldDB" id="A0AAU9XHK1"/>
<comment type="caution">
    <text evidence="1">The sequence shown here is derived from an EMBL/GenBank/DDBJ whole genome shotgun (WGS) entry which is preliminary data.</text>
</comment>
<gene>
    <name evidence="1" type="ORF">PMEA_00023891</name>
</gene>
<reference evidence="1 2" key="1">
    <citation type="submission" date="2022-05" db="EMBL/GenBank/DDBJ databases">
        <authorList>
            <consortium name="Genoscope - CEA"/>
            <person name="William W."/>
        </authorList>
    </citation>
    <scope>NUCLEOTIDE SEQUENCE [LARGE SCALE GENOMIC DNA]</scope>
</reference>
<organism evidence="1 2">
    <name type="scientific">Pocillopora meandrina</name>
    <dbReference type="NCBI Taxonomy" id="46732"/>
    <lineage>
        <taxon>Eukaryota</taxon>
        <taxon>Metazoa</taxon>
        <taxon>Cnidaria</taxon>
        <taxon>Anthozoa</taxon>
        <taxon>Hexacorallia</taxon>
        <taxon>Scleractinia</taxon>
        <taxon>Astrocoeniina</taxon>
        <taxon>Pocilloporidae</taxon>
        <taxon>Pocillopora</taxon>
    </lineage>
</organism>
<dbReference type="Proteomes" id="UP001159428">
    <property type="component" value="Unassembled WGS sequence"/>
</dbReference>